<dbReference type="GO" id="GO:0016020">
    <property type="term" value="C:membrane"/>
    <property type="evidence" value="ECO:0007669"/>
    <property type="project" value="InterPro"/>
</dbReference>
<evidence type="ECO:0000256" key="1">
    <source>
        <dbReference type="ARBA" id="ARBA00010333"/>
    </source>
</evidence>
<name>H6SQ45_PARPM</name>
<proteinExistence type="inferred from homology"/>
<feature type="domain" description="Ionotropic glutamate receptor C-terminal" evidence="5">
    <location>
        <begin position="76"/>
        <end position="294"/>
    </location>
</feature>
<reference evidence="6 7" key="1">
    <citation type="submission" date="2012-02" db="EMBL/GenBank/DDBJ databases">
        <title>Shotgun genome sequence of Phaeospirillum photometricum DSM 122.</title>
        <authorList>
            <person name="Duquesne K."/>
            <person name="Sturgis J."/>
        </authorList>
    </citation>
    <scope>NUCLEOTIDE SEQUENCE [LARGE SCALE GENOMIC DNA]</scope>
    <source>
        <strain evidence="7">DSM122</strain>
    </source>
</reference>
<dbReference type="GO" id="GO:0015276">
    <property type="term" value="F:ligand-gated monoatomic ion channel activity"/>
    <property type="evidence" value="ECO:0007669"/>
    <property type="project" value="InterPro"/>
</dbReference>
<sequence length="310" mass="33123">MYTDHCRPRPNAVIIGAVPGSPRSSHPRQPFVKTEYSPMKVTLRRLALVALVGVSALSGVAHADQLEDIRKAGVLRTAVFDANPPFGAIDEKTRELVGYDIDFAKAFADKLGVKLELVPTNPANRIPLLQSGKVDLIVADITITPERAQVIDFSTPYFVSGQQVVVPVEGAASVDALASARIGAVKGTTGEQQIKVRLPQAKPVSYDDLPLAFAALRAGSVDAITQDNTILVGLLAGAPDKDKYKILPELLSREEIGIGVRKGEPALLAFVNATLVEVEANGRAAAIFDQWFGSKTSVPRARDFTIVAPK</sequence>
<dbReference type="PANTHER" id="PTHR30085">
    <property type="entry name" value="AMINO ACID ABC TRANSPORTER PERMEASE"/>
    <property type="match status" value="1"/>
</dbReference>
<dbReference type="InterPro" id="IPR051455">
    <property type="entry name" value="Bact_solute-bind_prot3"/>
</dbReference>
<dbReference type="eggNOG" id="COG0834">
    <property type="taxonomic scope" value="Bacteria"/>
</dbReference>
<dbReference type="STRING" id="1150469.RSPPHO_02938"/>
<dbReference type="GO" id="GO:0006865">
    <property type="term" value="P:amino acid transport"/>
    <property type="evidence" value="ECO:0007669"/>
    <property type="project" value="TreeGrafter"/>
</dbReference>
<feature type="domain" description="Solute-binding protein family 3/N-terminal" evidence="4">
    <location>
        <begin position="74"/>
        <end position="295"/>
    </location>
</feature>
<gene>
    <name evidence="6" type="ORF">RSPPHO_02938</name>
</gene>
<evidence type="ECO:0000313" key="6">
    <source>
        <dbReference type="EMBL" id="CCG09564.1"/>
    </source>
</evidence>
<dbReference type="SMART" id="SM00079">
    <property type="entry name" value="PBPe"/>
    <property type="match status" value="1"/>
</dbReference>
<dbReference type="PANTHER" id="PTHR30085:SF6">
    <property type="entry name" value="ABC TRANSPORTER GLUTAMINE-BINDING PROTEIN GLNH"/>
    <property type="match status" value="1"/>
</dbReference>
<keyword evidence="2" id="KW-0813">Transport</keyword>
<evidence type="ECO:0000259" key="5">
    <source>
        <dbReference type="SMART" id="SM00079"/>
    </source>
</evidence>
<evidence type="ECO:0000313" key="7">
    <source>
        <dbReference type="Proteomes" id="UP000033220"/>
    </source>
</evidence>
<dbReference type="EMBL" id="HE663493">
    <property type="protein sequence ID" value="CCG09564.1"/>
    <property type="molecule type" value="Genomic_DNA"/>
</dbReference>
<protein>
    <submittedName>
        <fullName evidence="6">Extracellular solute-binding protein, family 3</fullName>
    </submittedName>
</protein>
<dbReference type="PATRIC" id="fig|1150469.3.peg.3316"/>
<dbReference type="AlphaFoldDB" id="H6SQ45"/>
<dbReference type="GO" id="GO:0030288">
    <property type="term" value="C:outer membrane-bounded periplasmic space"/>
    <property type="evidence" value="ECO:0007669"/>
    <property type="project" value="TreeGrafter"/>
</dbReference>
<dbReference type="CDD" id="cd13689">
    <property type="entry name" value="PBP2_BsGlnH"/>
    <property type="match status" value="1"/>
</dbReference>
<evidence type="ECO:0000256" key="2">
    <source>
        <dbReference type="ARBA" id="ARBA00022448"/>
    </source>
</evidence>
<organism evidence="6 7">
    <name type="scientific">Pararhodospirillum photometricum DSM 122</name>
    <dbReference type="NCBI Taxonomy" id="1150469"/>
    <lineage>
        <taxon>Bacteria</taxon>
        <taxon>Pseudomonadati</taxon>
        <taxon>Pseudomonadota</taxon>
        <taxon>Alphaproteobacteria</taxon>
        <taxon>Rhodospirillales</taxon>
        <taxon>Rhodospirillaceae</taxon>
        <taxon>Pararhodospirillum</taxon>
    </lineage>
</organism>
<dbReference type="InterPro" id="IPR001638">
    <property type="entry name" value="Solute-binding_3/MltF_N"/>
</dbReference>
<dbReference type="Proteomes" id="UP000033220">
    <property type="component" value="Chromosome DSM 122"/>
</dbReference>
<keyword evidence="3" id="KW-0732">Signal</keyword>
<dbReference type="InterPro" id="IPR001320">
    <property type="entry name" value="Iontro_rcpt_C"/>
</dbReference>
<evidence type="ECO:0000259" key="4">
    <source>
        <dbReference type="SMART" id="SM00062"/>
    </source>
</evidence>
<keyword evidence="7" id="KW-1185">Reference proteome</keyword>
<dbReference type="SMART" id="SM00062">
    <property type="entry name" value="PBPb"/>
    <property type="match status" value="1"/>
</dbReference>
<dbReference type="SUPFAM" id="SSF53850">
    <property type="entry name" value="Periplasmic binding protein-like II"/>
    <property type="match status" value="1"/>
</dbReference>
<dbReference type="KEGG" id="rpm:RSPPHO_02938"/>
<evidence type="ECO:0000256" key="3">
    <source>
        <dbReference type="ARBA" id="ARBA00022729"/>
    </source>
</evidence>
<dbReference type="Pfam" id="PF00497">
    <property type="entry name" value="SBP_bac_3"/>
    <property type="match status" value="1"/>
</dbReference>
<dbReference type="GO" id="GO:0005576">
    <property type="term" value="C:extracellular region"/>
    <property type="evidence" value="ECO:0007669"/>
    <property type="project" value="TreeGrafter"/>
</dbReference>
<comment type="similarity">
    <text evidence="1">Belongs to the bacterial solute-binding protein 3 family.</text>
</comment>
<accession>H6SQ45</accession>
<dbReference type="Gene3D" id="3.40.190.10">
    <property type="entry name" value="Periplasmic binding protein-like II"/>
    <property type="match status" value="2"/>
</dbReference>
<dbReference type="HOGENOM" id="CLU_019602_18_4_5"/>